<dbReference type="AlphaFoldDB" id="A0A2J6SPC1"/>
<feature type="region of interest" description="Disordered" evidence="1">
    <location>
        <begin position="36"/>
        <end position="61"/>
    </location>
</feature>
<protein>
    <recommendedName>
        <fullName evidence="5">Secreted protein</fullName>
    </recommendedName>
</protein>
<feature type="signal peptide" evidence="2">
    <location>
        <begin position="1"/>
        <end position="29"/>
    </location>
</feature>
<evidence type="ECO:0000256" key="1">
    <source>
        <dbReference type="SAM" id="MobiDB-lite"/>
    </source>
</evidence>
<feature type="chain" id="PRO_5014362491" description="Secreted protein" evidence="2">
    <location>
        <begin position="30"/>
        <end position="61"/>
    </location>
</feature>
<keyword evidence="4" id="KW-1185">Reference proteome</keyword>
<name>A0A2J6SPC1_9HELO</name>
<dbReference type="Proteomes" id="UP000235371">
    <property type="component" value="Unassembled WGS sequence"/>
</dbReference>
<dbReference type="GeneID" id="36589670"/>
<proteinExistence type="predicted"/>
<accession>A0A2J6SPC1</accession>
<keyword evidence="2" id="KW-0732">Signal</keyword>
<evidence type="ECO:0000256" key="2">
    <source>
        <dbReference type="SAM" id="SignalP"/>
    </source>
</evidence>
<evidence type="ECO:0000313" key="4">
    <source>
        <dbReference type="Proteomes" id="UP000235371"/>
    </source>
</evidence>
<reference evidence="3 4" key="1">
    <citation type="submission" date="2016-04" db="EMBL/GenBank/DDBJ databases">
        <title>A degradative enzymes factory behind the ericoid mycorrhizal symbiosis.</title>
        <authorList>
            <consortium name="DOE Joint Genome Institute"/>
            <person name="Martino E."/>
            <person name="Morin E."/>
            <person name="Grelet G."/>
            <person name="Kuo A."/>
            <person name="Kohler A."/>
            <person name="Daghino S."/>
            <person name="Barry K."/>
            <person name="Choi C."/>
            <person name="Cichocki N."/>
            <person name="Clum A."/>
            <person name="Copeland A."/>
            <person name="Hainaut M."/>
            <person name="Haridas S."/>
            <person name="Labutti K."/>
            <person name="Lindquist E."/>
            <person name="Lipzen A."/>
            <person name="Khouja H.-R."/>
            <person name="Murat C."/>
            <person name="Ohm R."/>
            <person name="Olson A."/>
            <person name="Spatafora J."/>
            <person name="Veneault-Fourrey C."/>
            <person name="Henrissat B."/>
            <person name="Grigoriev I."/>
            <person name="Martin F."/>
            <person name="Perotto S."/>
        </authorList>
    </citation>
    <scope>NUCLEOTIDE SEQUENCE [LARGE SCALE GENOMIC DNA]</scope>
    <source>
        <strain evidence="3 4">E</strain>
    </source>
</reference>
<gene>
    <name evidence="3" type="ORF">K444DRAFT_619861</name>
</gene>
<dbReference type="InParanoid" id="A0A2J6SPC1"/>
<organism evidence="3 4">
    <name type="scientific">Hyaloscypha bicolor E</name>
    <dbReference type="NCBI Taxonomy" id="1095630"/>
    <lineage>
        <taxon>Eukaryota</taxon>
        <taxon>Fungi</taxon>
        <taxon>Dikarya</taxon>
        <taxon>Ascomycota</taxon>
        <taxon>Pezizomycotina</taxon>
        <taxon>Leotiomycetes</taxon>
        <taxon>Helotiales</taxon>
        <taxon>Hyaloscyphaceae</taxon>
        <taxon>Hyaloscypha</taxon>
        <taxon>Hyaloscypha bicolor</taxon>
    </lineage>
</organism>
<sequence>MPRGSSWSSLSVLVHVVFWPSLFHYVAIAAASVAAGQEMPDGTTDTSRRTPRMHNPDGTPG</sequence>
<dbReference type="EMBL" id="KZ613899">
    <property type="protein sequence ID" value="PMD52608.1"/>
    <property type="molecule type" value="Genomic_DNA"/>
</dbReference>
<dbReference type="RefSeq" id="XP_024729512.1">
    <property type="nucleotide sequence ID" value="XM_024881593.1"/>
</dbReference>
<evidence type="ECO:0008006" key="5">
    <source>
        <dbReference type="Google" id="ProtNLM"/>
    </source>
</evidence>
<evidence type="ECO:0000313" key="3">
    <source>
        <dbReference type="EMBL" id="PMD52608.1"/>
    </source>
</evidence>